<dbReference type="PROSITE" id="PS50005">
    <property type="entry name" value="TPR"/>
    <property type="match status" value="1"/>
</dbReference>
<keyword evidence="1" id="KW-0677">Repeat</keyword>
<dbReference type="InterPro" id="IPR011990">
    <property type="entry name" value="TPR-like_helical_dom_sf"/>
</dbReference>
<evidence type="ECO:0000256" key="2">
    <source>
        <dbReference type="ARBA" id="ARBA00022803"/>
    </source>
</evidence>
<dbReference type="InterPro" id="IPR050498">
    <property type="entry name" value="Ycf3"/>
</dbReference>
<gene>
    <name evidence="4" type="ordered locus">Acid_2168</name>
</gene>
<dbReference type="eggNOG" id="COG0457">
    <property type="taxonomic scope" value="Bacteria"/>
</dbReference>
<dbReference type="InterPro" id="IPR019734">
    <property type="entry name" value="TPR_rpt"/>
</dbReference>
<dbReference type="PROSITE" id="PS50293">
    <property type="entry name" value="TPR_REGION"/>
    <property type="match status" value="1"/>
</dbReference>
<dbReference type="InParanoid" id="Q026B1"/>
<dbReference type="PANTHER" id="PTHR44858">
    <property type="entry name" value="TETRATRICOPEPTIDE REPEAT PROTEIN 6"/>
    <property type="match status" value="1"/>
</dbReference>
<reference evidence="4" key="1">
    <citation type="submission" date="2006-10" db="EMBL/GenBank/DDBJ databases">
        <title>Complete sequence of Solibacter usitatus Ellin6076.</title>
        <authorList>
            <consortium name="US DOE Joint Genome Institute"/>
            <person name="Copeland A."/>
            <person name="Lucas S."/>
            <person name="Lapidus A."/>
            <person name="Barry K."/>
            <person name="Detter J.C."/>
            <person name="Glavina del Rio T."/>
            <person name="Hammon N."/>
            <person name="Israni S."/>
            <person name="Dalin E."/>
            <person name="Tice H."/>
            <person name="Pitluck S."/>
            <person name="Thompson L.S."/>
            <person name="Brettin T."/>
            <person name="Bruce D."/>
            <person name="Han C."/>
            <person name="Tapia R."/>
            <person name="Gilna P."/>
            <person name="Schmutz J."/>
            <person name="Larimer F."/>
            <person name="Land M."/>
            <person name="Hauser L."/>
            <person name="Kyrpides N."/>
            <person name="Mikhailova N."/>
            <person name="Janssen P.H."/>
            <person name="Kuske C.R."/>
            <person name="Richardson P."/>
        </authorList>
    </citation>
    <scope>NUCLEOTIDE SEQUENCE</scope>
    <source>
        <strain evidence="4">Ellin6076</strain>
    </source>
</reference>
<keyword evidence="2 3" id="KW-0802">TPR repeat</keyword>
<dbReference type="KEGG" id="sus:Acid_2168"/>
<dbReference type="PANTHER" id="PTHR44858:SF1">
    <property type="entry name" value="UDP-N-ACETYLGLUCOSAMINE--PEPTIDE N-ACETYLGLUCOSAMINYLTRANSFERASE SPINDLY-RELATED"/>
    <property type="match status" value="1"/>
</dbReference>
<dbReference type="HOGENOM" id="CLU_1234344_0_0_0"/>
<evidence type="ECO:0000313" key="4">
    <source>
        <dbReference type="EMBL" id="ABJ83158.1"/>
    </source>
</evidence>
<feature type="repeat" description="TPR" evidence="3">
    <location>
        <begin position="178"/>
        <end position="211"/>
    </location>
</feature>
<evidence type="ECO:0000256" key="3">
    <source>
        <dbReference type="PROSITE-ProRule" id="PRU00339"/>
    </source>
</evidence>
<accession>Q026B1</accession>
<name>Q026B1_SOLUE</name>
<sequence length="224" mass="24296" precursor="true">MLVVFIAAFMAASGAPSPLEMARDKQDRAALTELVAQYNAAAAKAPNDAEAEYRAALANSYLAEVQIELKDRKAGGLAAEQGIKFAEKAVSLKPDNAEYYRLLGTVYGQAVTNIMSGLSYGAKAKDAINKAVERAPKSSMVYVARGVGNYYLPAQLGGGAKLAIPDFQKAIELDGRNAEAWLWLGLSLRKENRDDEARKAFTKSLELNPNRLWAKQQLEKTPAK</sequence>
<dbReference type="STRING" id="234267.Acid_2168"/>
<dbReference type="AlphaFoldDB" id="Q026B1"/>
<organism evidence="4">
    <name type="scientific">Solibacter usitatus (strain Ellin6076)</name>
    <dbReference type="NCBI Taxonomy" id="234267"/>
    <lineage>
        <taxon>Bacteria</taxon>
        <taxon>Pseudomonadati</taxon>
        <taxon>Acidobacteriota</taxon>
        <taxon>Terriglobia</taxon>
        <taxon>Bryobacterales</taxon>
        <taxon>Solibacteraceae</taxon>
        <taxon>Candidatus Solibacter</taxon>
    </lineage>
</organism>
<dbReference type="InterPro" id="IPR013105">
    <property type="entry name" value="TPR_2"/>
</dbReference>
<dbReference type="OrthoDB" id="128957at2"/>
<dbReference type="EMBL" id="CP000473">
    <property type="protein sequence ID" value="ABJ83158.1"/>
    <property type="molecule type" value="Genomic_DNA"/>
</dbReference>
<dbReference type="SUPFAM" id="SSF48452">
    <property type="entry name" value="TPR-like"/>
    <property type="match status" value="1"/>
</dbReference>
<dbReference type="Pfam" id="PF07719">
    <property type="entry name" value="TPR_2"/>
    <property type="match status" value="1"/>
</dbReference>
<dbReference type="SMART" id="SM00028">
    <property type="entry name" value="TPR"/>
    <property type="match status" value="1"/>
</dbReference>
<dbReference type="Gene3D" id="1.25.40.10">
    <property type="entry name" value="Tetratricopeptide repeat domain"/>
    <property type="match status" value="2"/>
</dbReference>
<evidence type="ECO:0000256" key="1">
    <source>
        <dbReference type="ARBA" id="ARBA00022737"/>
    </source>
</evidence>
<protein>
    <submittedName>
        <fullName evidence="4">Tetratricopeptide TPR_2 repeat protein</fullName>
    </submittedName>
</protein>
<proteinExistence type="predicted"/>